<keyword evidence="2" id="KW-0378">Hydrolase</keyword>
<dbReference type="InterPro" id="IPR012338">
    <property type="entry name" value="Beta-lactam/transpept-like"/>
</dbReference>
<feature type="domain" description="Beta-lactamase-related" evidence="1">
    <location>
        <begin position="43"/>
        <end position="396"/>
    </location>
</feature>
<proteinExistence type="predicted"/>
<keyword evidence="3" id="KW-1185">Reference proteome</keyword>
<reference evidence="2 3" key="1">
    <citation type="submission" date="2020-01" db="EMBL/GenBank/DDBJ databases">
        <authorList>
            <person name="Lee S.D."/>
        </authorList>
    </citation>
    <scope>NUCLEOTIDE SEQUENCE [LARGE SCALE GENOMIC DNA]</scope>
    <source>
        <strain evidence="2 3">SAP-35</strain>
    </source>
</reference>
<comment type="caution">
    <text evidence="2">The sequence shown here is derived from an EMBL/GenBank/DDBJ whole genome shotgun (WGS) entry which is preliminary data.</text>
</comment>
<evidence type="ECO:0000313" key="3">
    <source>
        <dbReference type="Proteomes" id="UP000666369"/>
    </source>
</evidence>
<gene>
    <name evidence="2" type="ORF">GW587_22775</name>
</gene>
<dbReference type="PANTHER" id="PTHR43283:SF3">
    <property type="entry name" value="BETA-LACTAMASE FAMILY PROTEIN (AFU_ORTHOLOGUE AFUA_5G07500)"/>
    <property type="match status" value="1"/>
</dbReference>
<dbReference type="Pfam" id="PF00144">
    <property type="entry name" value="Beta-lactamase"/>
    <property type="match status" value="1"/>
</dbReference>
<dbReference type="GO" id="GO:0016787">
    <property type="term" value="F:hydrolase activity"/>
    <property type="evidence" value="ECO:0007669"/>
    <property type="project" value="UniProtKB-KW"/>
</dbReference>
<evidence type="ECO:0000259" key="1">
    <source>
        <dbReference type="Pfam" id="PF00144"/>
    </source>
</evidence>
<evidence type="ECO:0000313" key="2">
    <source>
        <dbReference type="EMBL" id="NGZ87071.1"/>
    </source>
</evidence>
<sequence length="427" mass="45760">MKPEMQALMGMILMAGLGGGAQSATLDQELAAVATDPALPLSSLSVLAVRGGKVVYQYQTGPRRLGEAPLPATAETMYRVASVSKMMTTFGLMKLVEQGKLALDADAGLYLGYPLRNPAFPDQPITLRMLLTHTSSLRDGAGYSWPASVAIKDKLSGAEAGMWAPEAAPGAYFTYSNLNWGVIGTIMEKVSGERFDRLMRRLLLGPMQLRGGYNPSEFSAAELADVATLYRKRAVDSEEWNPAGPWIAQVDDYGVRPPVAPPGIASYVIGSNGTLFSPTGGLRISASDLGKVMLMLIHDGRHQEQQILQPKTIKLMFSRQWTYSGGNGDTYRGLYHSWGLGSQRFDDAAGGGNRLVEGGGFSASGHLGDAYGLISTFVVDLDSGNGMISLIGGTGADPERHPGRYSAMTRSEERILTALYRRAILGQ</sequence>
<reference evidence="3" key="2">
    <citation type="submission" date="2023-07" db="EMBL/GenBank/DDBJ databases">
        <title>Duganella aceri sp. nov., isolated from tree sap.</title>
        <authorList>
            <person name="Kim I.S."/>
        </authorList>
    </citation>
    <scope>NUCLEOTIDE SEQUENCE [LARGE SCALE GENOMIC DNA]</scope>
    <source>
        <strain evidence="3">SAP-35</strain>
    </source>
</reference>
<accession>A0ABX0FQZ5</accession>
<protein>
    <submittedName>
        <fullName evidence="2">Serine hydrolase</fullName>
    </submittedName>
</protein>
<organism evidence="2 3">
    <name type="scientific">Duganella aceris</name>
    <dbReference type="NCBI Taxonomy" id="2703883"/>
    <lineage>
        <taxon>Bacteria</taxon>
        <taxon>Pseudomonadati</taxon>
        <taxon>Pseudomonadota</taxon>
        <taxon>Betaproteobacteria</taxon>
        <taxon>Burkholderiales</taxon>
        <taxon>Oxalobacteraceae</taxon>
        <taxon>Telluria group</taxon>
        <taxon>Duganella</taxon>
    </lineage>
</organism>
<dbReference type="InterPro" id="IPR001466">
    <property type="entry name" value="Beta-lactam-related"/>
</dbReference>
<name>A0ABX0FQZ5_9BURK</name>
<dbReference type="PANTHER" id="PTHR43283">
    <property type="entry name" value="BETA-LACTAMASE-RELATED"/>
    <property type="match status" value="1"/>
</dbReference>
<dbReference type="EMBL" id="JAADJT010000011">
    <property type="protein sequence ID" value="NGZ87071.1"/>
    <property type="molecule type" value="Genomic_DNA"/>
</dbReference>
<dbReference type="InterPro" id="IPR050789">
    <property type="entry name" value="Diverse_Enzym_Activities"/>
</dbReference>
<dbReference type="SUPFAM" id="SSF56601">
    <property type="entry name" value="beta-lactamase/transpeptidase-like"/>
    <property type="match status" value="1"/>
</dbReference>
<dbReference type="Gene3D" id="3.40.710.10">
    <property type="entry name" value="DD-peptidase/beta-lactamase superfamily"/>
    <property type="match status" value="1"/>
</dbReference>
<dbReference type="Proteomes" id="UP000666369">
    <property type="component" value="Unassembled WGS sequence"/>
</dbReference>